<keyword evidence="2" id="KW-1185">Reference proteome</keyword>
<dbReference type="InterPro" id="IPR038078">
    <property type="entry name" value="PhoU-like_sf"/>
</dbReference>
<proteinExistence type="predicted"/>
<dbReference type="EMBL" id="QYUK01000011">
    <property type="protein sequence ID" value="RJF87489.1"/>
    <property type="molecule type" value="Genomic_DNA"/>
</dbReference>
<dbReference type="RefSeq" id="WP_119778128.1">
    <property type="nucleotide sequence ID" value="NZ_QYUK01000011.1"/>
</dbReference>
<name>A0A418WBV2_9PROT</name>
<gene>
    <name evidence="1" type="ORF">D3874_11060</name>
</gene>
<evidence type="ECO:0000313" key="1">
    <source>
        <dbReference type="EMBL" id="RJF87489.1"/>
    </source>
</evidence>
<dbReference type="AlphaFoldDB" id="A0A418WBV2"/>
<dbReference type="Proteomes" id="UP000284605">
    <property type="component" value="Unassembled WGS sequence"/>
</dbReference>
<evidence type="ECO:0008006" key="3">
    <source>
        <dbReference type="Google" id="ProtNLM"/>
    </source>
</evidence>
<accession>A0A418WBV2</accession>
<dbReference type="OrthoDB" id="7244081at2"/>
<organism evidence="1 2">
    <name type="scientific">Oleomonas cavernae</name>
    <dbReference type="NCBI Taxonomy" id="2320859"/>
    <lineage>
        <taxon>Bacteria</taxon>
        <taxon>Pseudomonadati</taxon>
        <taxon>Pseudomonadota</taxon>
        <taxon>Alphaproteobacteria</taxon>
        <taxon>Acetobacterales</taxon>
        <taxon>Acetobacteraceae</taxon>
        <taxon>Oleomonas</taxon>
    </lineage>
</organism>
<evidence type="ECO:0000313" key="2">
    <source>
        <dbReference type="Proteomes" id="UP000284605"/>
    </source>
</evidence>
<comment type="caution">
    <text evidence="1">The sequence shown here is derived from an EMBL/GenBank/DDBJ whole genome shotgun (WGS) entry which is preliminary data.</text>
</comment>
<protein>
    <recommendedName>
        <fullName evidence="3">Phosphate transport regulator</fullName>
    </recommendedName>
</protein>
<sequence>MTVKIDIIERLGERAILLPTLIGEALGANDRIKLRLSLLQEAARHAQAPDRAARGFDVECRAAGLGQAALDGLVAEARLLGPGRLFAPGIGALLAGLASDVEAMLAPLEAADAAAAQPLAERAQGLAQSIPAAEGDQLDLREIEQLAVATRDGRDSLHLLVMDLHKAINRLAAETAVETLDGARVHALGDADRRAVRAFMAGLNRTAPLAFGHPGLGTTAVRAGGRLTIQNDIGTTDAHVLVIHVDPGVVTVTYTDVHRPRAQFFISLFEGQGVAWSPLAEQRGDGLSEDIFYLVTGRYAAADDTALDRLLAFLGSRIVFLIDWNKARKALQIFVGRNAAINLLTWAAKADFGHRAFLDLGGNDLVYEAVHRTAAGRIPYGVRLDEALGLAECTEFLQHVLRDTSQGLAAGRTARLIRDQIQAELSRRFETAESSVLTVLVRHLGLSRTLAAAIEEMVSTPGAAAPAARQALARRAKLIEEKADRLTLSAREISARLREAGMLRPVIDEVENATDSLEDCAFLLSLLPEAMAVMLGVSPIVQLAEIVTDSVGQLVRAVEAASRLPQGQRADALASLQAIDAVTTAERRADVAEREAFAAFMAVPHDDARGLVLGLEVARGLETATDHLSHAALSLRDRVLEELSA</sequence>
<dbReference type="Gene3D" id="1.20.58.220">
    <property type="entry name" value="Phosphate transport system protein phou homolog 2, domain 2"/>
    <property type="match status" value="1"/>
</dbReference>
<reference evidence="1 2" key="1">
    <citation type="submission" date="2018-09" db="EMBL/GenBank/DDBJ databases">
        <authorList>
            <person name="Zhu H."/>
        </authorList>
    </citation>
    <scope>NUCLEOTIDE SEQUENCE [LARGE SCALE GENOMIC DNA]</scope>
    <source>
        <strain evidence="1 2">K1W22B-8</strain>
    </source>
</reference>